<dbReference type="AlphaFoldDB" id="A0A0F7TG44"/>
<organism evidence="1 2">
    <name type="scientific">Penicillium brasilianum</name>
    <dbReference type="NCBI Taxonomy" id="104259"/>
    <lineage>
        <taxon>Eukaryota</taxon>
        <taxon>Fungi</taxon>
        <taxon>Dikarya</taxon>
        <taxon>Ascomycota</taxon>
        <taxon>Pezizomycotina</taxon>
        <taxon>Eurotiomycetes</taxon>
        <taxon>Eurotiomycetidae</taxon>
        <taxon>Eurotiales</taxon>
        <taxon>Aspergillaceae</taxon>
        <taxon>Penicillium</taxon>
    </lineage>
</organism>
<dbReference type="EMBL" id="CDHK01000001">
    <property type="protein sequence ID" value="CEJ54887.1"/>
    <property type="molecule type" value="Genomic_DNA"/>
</dbReference>
<dbReference type="OrthoDB" id="10490021at2759"/>
<name>A0A0F7TG44_PENBI</name>
<reference evidence="2" key="1">
    <citation type="journal article" date="2015" name="Genome Announc.">
        <title>Draft genome sequence of the fungus Penicillium brasilianum MG11.</title>
        <authorList>
            <person name="Horn F."/>
            <person name="Linde J."/>
            <person name="Mattern D.J."/>
            <person name="Walther G."/>
            <person name="Guthke R."/>
            <person name="Brakhage A.A."/>
            <person name="Valiante V."/>
        </authorList>
    </citation>
    <scope>NUCLEOTIDE SEQUENCE [LARGE SCALE GENOMIC DNA]</scope>
    <source>
        <strain evidence="2">MG11</strain>
    </source>
</reference>
<proteinExistence type="predicted"/>
<keyword evidence="2" id="KW-1185">Reference proteome</keyword>
<sequence length="135" mass="14730">MTRMQTSPEAAPRAQPALRITVDHSVTHFPETSENRNFEEIGTVMSEAAERQLARGQGRGNQLLRATAMTCVAAINQVGKMRSAEIQSTLDRAAAQQGAFAAMSLEECLDFMILLARIIKEKETEADSQQHGQAG</sequence>
<evidence type="ECO:0000313" key="1">
    <source>
        <dbReference type="EMBL" id="CEJ54887.1"/>
    </source>
</evidence>
<protein>
    <submittedName>
        <fullName evidence="1">Uncharacterized protein</fullName>
    </submittedName>
</protein>
<dbReference type="Proteomes" id="UP000042958">
    <property type="component" value="Unassembled WGS sequence"/>
</dbReference>
<accession>A0A0F7TG44</accession>
<evidence type="ECO:0000313" key="2">
    <source>
        <dbReference type="Proteomes" id="UP000042958"/>
    </source>
</evidence>
<gene>
    <name evidence="1" type="ORF">PMG11_01175</name>
</gene>